<organism evidence="5 6">
    <name type="scientific">Diploscapter pachys</name>
    <dbReference type="NCBI Taxonomy" id="2018661"/>
    <lineage>
        <taxon>Eukaryota</taxon>
        <taxon>Metazoa</taxon>
        <taxon>Ecdysozoa</taxon>
        <taxon>Nematoda</taxon>
        <taxon>Chromadorea</taxon>
        <taxon>Rhabditida</taxon>
        <taxon>Rhabditina</taxon>
        <taxon>Rhabditomorpha</taxon>
        <taxon>Rhabditoidea</taxon>
        <taxon>Rhabditidae</taxon>
        <taxon>Diploscapter</taxon>
    </lineage>
</organism>
<evidence type="ECO:0000256" key="3">
    <source>
        <dbReference type="ARBA" id="ARBA00023235"/>
    </source>
</evidence>
<dbReference type="InterPro" id="IPR000652">
    <property type="entry name" value="Triosephosphate_isomerase"/>
</dbReference>
<gene>
    <name evidence="5" type="ORF">WR25_21315</name>
</gene>
<comment type="subunit">
    <text evidence="2">Homodimer.</text>
</comment>
<dbReference type="GO" id="GO:0004807">
    <property type="term" value="F:triose-phosphate isomerase activity"/>
    <property type="evidence" value="ECO:0007669"/>
    <property type="project" value="InterPro"/>
</dbReference>
<keyword evidence="6" id="KW-1185">Reference proteome</keyword>
<protein>
    <recommendedName>
        <fullName evidence="7">Triosephosphate isomerase</fullName>
    </recommendedName>
</protein>
<proteinExistence type="inferred from homology"/>
<reference evidence="5 6" key="1">
    <citation type="journal article" date="2017" name="Curr. Biol.">
        <title>Genome architecture and evolution of a unichromosomal asexual nematode.</title>
        <authorList>
            <person name="Fradin H."/>
            <person name="Zegar C."/>
            <person name="Gutwein M."/>
            <person name="Lucas J."/>
            <person name="Kovtun M."/>
            <person name="Corcoran D."/>
            <person name="Baugh L.R."/>
            <person name="Kiontke K."/>
            <person name="Gunsalus K."/>
            <person name="Fitch D.H."/>
            <person name="Piano F."/>
        </authorList>
    </citation>
    <scope>NUCLEOTIDE SEQUENCE [LARGE SCALE GENOMIC DNA]</scope>
    <source>
        <strain evidence="5">PF1309</strain>
    </source>
</reference>
<accession>A0A2A2K2M1</accession>
<dbReference type="SUPFAM" id="SSF51351">
    <property type="entry name" value="Triosephosphate isomerase (TIM)"/>
    <property type="match status" value="1"/>
</dbReference>
<dbReference type="InterPro" id="IPR035990">
    <property type="entry name" value="TIM_sf"/>
</dbReference>
<keyword evidence="3" id="KW-0413">Isomerase</keyword>
<comment type="pathway">
    <text evidence="4">Carbohydrate biosynthesis.</text>
</comment>
<evidence type="ECO:0000313" key="6">
    <source>
        <dbReference type="Proteomes" id="UP000218231"/>
    </source>
</evidence>
<dbReference type="EMBL" id="LIAE01009806">
    <property type="protein sequence ID" value="PAV68133.1"/>
    <property type="molecule type" value="Genomic_DNA"/>
</dbReference>
<dbReference type="Pfam" id="PF00121">
    <property type="entry name" value="TIM"/>
    <property type="match status" value="1"/>
</dbReference>
<dbReference type="AlphaFoldDB" id="A0A2A2K2M1"/>
<evidence type="ECO:0000256" key="1">
    <source>
        <dbReference type="ARBA" id="ARBA00007422"/>
    </source>
</evidence>
<name>A0A2A2K2M1_9BILA</name>
<sequence>MAAGSRSPTNRAGRSAPALRQLVGDAADGIRILYGGSVTGDNAATILACENVDGALVGGASLTAAKFVPIIEAAATL</sequence>
<dbReference type="Proteomes" id="UP000218231">
    <property type="component" value="Unassembled WGS sequence"/>
</dbReference>
<evidence type="ECO:0000256" key="2">
    <source>
        <dbReference type="ARBA" id="ARBA00011738"/>
    </source>
</evidence>
<dbReference type="InterPro" id="IPR013785">
    <property type="entry name" value="Aldolase_TIM"/>
</dbReference>
<evidence type="ECO:0000256" key="4">
    <source>
        <dbReference type="ARBA" id="ARBA00024331"/>
    </source>
</evidence>
<evidence type="ECO:0008006" key="7">
    <source>
        <dbReference type="Google" id="ProtNLM"/>
    </source>
</evidence>
<dbReference type="Gene3D" id="3.20.20.70">
    <property type="entry name" value="Aldolase class I"/>
    <property type="match status" value="1"/>
</dbReference>
<comment type="similarity">
    <text evidence="1">Belongs to the triosephosphate isomerase family.</text>
</comment>
<dbReference type="PROSITE" id="PS51440">
    <property type="entry name" value="TIM_2"/>
    <property type="match status" value="1"/>
</dbReference>
<comment type="caution">
    <text evidence="5">The sequence shown here is derived from an EMBL/GenBank/DDBJ whole genome shotgun (WGS) entry which is preliminary data.</text>
</comment>
<evidence type="ECO:0000313" key="5">
    <source>
        <dbReference type="EMBL" id="PAV68133.1"/>
    </source>
</evidence>
<dbReference type="OrthoDB" id="6715177at2759"/>